<organism evidence="7 8">
    <name type="scientific">Microbacterium keratanolyticum</name>
    <dbReference type="NCBI Taxonomy" id="67574"/>
    <lineage>
        <taxon>Bacteria</taxon>
        <taxon>Bacillati</taxon>
        <taxon>Actinomycetota</taxon>
        <taxon>Actinomycetes</taxon>
        <taxon>Micrococcales</taxon>
        <taxon>Microbacteriaceae</taxon>
        <taxon>Microbacterium</taxon>
    </lineage>
</organism>
<feature type="transmembrane region" description="Helical" evidence="5">
    <location>
        <begin position="255"/>
        <end position="277"/>
    </location>
</feature>
<reference evidence="7" key="1">
    <citation type="journal article" date="2014" name="Int. J. Syst. Evol. Microbiol.">
        <title>Complete genome sequence of Corynebacterium casei LMG S-19264T (=DSM 44701T), isolated from a smear-ripened cheese.</title>
        <authorList>
            <consortium name="US DOE Joint Genome Institute (JGI-PGF)"/>
            <person name="Walter F."/>
            <person name="Albersmeier A."/>
            <person name="Kalinowski J."/>
            <person name="Ruckert C."/>
        </authorList>
    </citation>
    <scope>NUCLEOTIDE SEQUENCE</scope>
    <source>
        <strain evidence="7">VKM Ac-1958</strain>
    </source>
</reference>
<evidence type="ECO:0000256" key="5">
    <source>
        <dbReference type="SAM" id="Phobius"/>
    </source>
</evidence>
<feature type="transmembrane region" description="Helical" evidence="5">
    <location>
        <begin position="155"/>
        <end position="171"/>
    </location>
</feature>
<reference evidence="7" key="2">
    <citation type="submission" date="2023-01" db="EMBL/GenBank/DDBJ databases">
        <authorList>
            <person name="Sun Q."/>
            <person name="Evtushenko L."/>
        </authorList>
    </citation>
    <scope>NUCLEOTIDE SEQUENCE</scope>
    <source>
        <strain evidence="7">VKM Ac-1958</strain>
    </source>
</reference>
<feature type="transmembrane region" description="Helical" evidence="5">
    <location>
        <begin position="315"/>
        <end position="338"/>
    </location>
</feature>
<evidence type="ECO:0000256" key="3">
    <source>
        <dbReference type="ARBA" id="ARBA00022989"/>
    </source>
</evidence>
<comment type="caution">
    <text evidence="7">The sequence shown here is derived from an EMBL/GenBank/DDBJ whole genome shotgun (WGS) entry which is preliminary data.</text>
</comment>
<keyword evidence="2 5" id="KW-0812">Transmembrane</keyword>
<feature type="transmembrane region" description="Helical" evidence="5">
    <location>
        <begin position="111"/>
        <end position="134"/>
    </location>
</feature>
<dbReference type="InterPro" id="IPR036259">
    <property type="entry name" value="MFS_trans_sf"/>
</dbReference>
<name>A0A9W6M7G3_9MICO</name>
<dbReference type="Gene3D" id="1.20.1250.20">
    <property type="entry name" value="MFS general substrate transporter like domains"/>
    <property type="match status" value="2"/>
</dbReference>
<dbReference type="PANTHER" id="PTHR23527:SF1">
    <property type="entry name" value="BLL3282 PROTEIN"/>
    <property type="match status" value="1"/>
</dbReference>
<feature type="transmembrane region" description="Helical" evidence="5">
    <location>
        <begin position="20"/>
        <end position="46"/>
    </location>
</feature>
<evidence type="ECO:0000256" key="4">
    <source>
        <dbReference type="ARBA" id="ARBA00023136"/>
    </source>
</evidence>
<dbReference type="GO" id="GO:0022857">
    <property type="term" value="F:transmembrane transporter activity"/>
    <property type="evidence" value="ECO:0007669"/>
    <property type="project" value="InterPro"/>
</dbReference>
<dbReference type="InterPro" id="IPR011701">
    <property type="entry name" value="MFS"/>
</dbReference>
<dbReference type="PANTHER" id="PTHR23527">
    <property type="entry name" value="BLL3282 PROTEIN"/>
    <property type="match status" value="1"/>
</dbReference>
<feature type="transmembrane region" description="Helical" evidence="5">
    <location>
        <begin position="86"/>
        <end position="105"/>
    </location>
</feature>
<feature type="domain" description="Major facilitator superfamily (MFS) profile" evidence="6">
    <location>
        <begin position="17"/>
        <end position="401"/>
    </location>
</feature>
<dbReference type="InterPro" id="IPR052952">
    <property type="entry name" value="MFS-Transporter"/>
</dbReference>
<keyword evidence="3 5" id="KW-1133">Transmembrane helix</keyword>
<feature type="transmembrane region" description="Helical" evidence="5">
    <location>
        <begin position="289"/>
        <end position="309"/>
    </location>
</feature>
<keyword evidence="8" id="KW-1185">Reference proteome</keyword>
<protein>
    <submittedName>
        <fullName evidence="7">MFS transporter</fullName>
    </submittedName>
</protein>
<evidence type="ECO:0000313" key="7">
    <source>
        <dbReference type="EMBL" id="GLK00398.1"/>
    </source>
</evidence>
<evidence type="ECO:0000256" key="2">
    <source>
        <dbReference type="ARBA" id="ARBA00022692"/>
    </source>
</evidence>
<evidence type="ECO:0000313" key="8">
    <source>
        <dbReference type="Proteomes" id="UP001142325"/>
    </source>
</evidence>
<proteinExistence type="predicted"/>
<dbReference type="Pfam" id="PF07690">
    <property type="entry name" value="MFS_1"/>
    <property type="match status" value="1"/>
</dbReference>
<dbReference type="GO" id="GO:0005886">
    <property type="term" value="C:plasma membrane"/>
    <property type="evidence" value="ECO:0007669"/>
    <property type="project" value="UniProtKB-SubCell"/>
</dbReference>
<feature type="transmembrane region" description="Helical" evidence="5">
    <location>
        <begin position="58"/>
        <end position="79"/>
    </location>
</feature>
<dbReference type="AlphaFoldDB" id="A0A9W6M7G3"/>
<feature type="transmembrane region" description="Helical" evidence="5">
    <location>
        <begin position="359"/>
        <end position="382"/>
    </location>
</feature>
<accession>A0A9W6M7G3</accession>
<dbReference type="PROSITE" id="PS50850">
    <property type="entry name" value="MFS"/>
    <property type="match status" value="1"/>
</dbReference>
<comment type="subcellular location">
    <subcellularLocation>
        <location evidence="1">Cell membrane</location>
        <topology evidence="1">Multi-pass membrane protein</topology>
    </subcellularLocation>
</comment>
<sequence>MSQLSAVRRAQAAPPARAWVMLVAGLLAQASGTLFVSTPAFLIPYLHAERGVSLAEGGMLAAAPTLGLVLTMVLWGALADRFGERLVIALGLALTALPALGAAMTTDLVQLGFFLFLGGAASASVNAASGRVVIGWFPHDRRGFAMGIRQMSQPLGVSAAAILVPLLLDGYGMPAALLLSAVLNGVFAVLCAIIILNPPHIAKAAGSVPVAAVNPYRGSSFLWRIHAVSGLLVIPQFALSIFGVVWLVTDLGWDATLAGLLIAAAQFIGAISRIVIGGVSDRVGSRVRVLRWVAIAGCFAMLALGLAGFLRIDALAAVIFIAATVVSVLDNGIAFTAVAEAAGHGWAGRALGVQNTGQFLLASAVGPAFGALITLVGAPWALTLLVLAPAAAFPLIPSEDRSALAEDS</sequence>
<keyword evidence="4 5" id="KW-0472">Membrane</keyword>
<dbReference type="SUPFAM" id="SSF103473">
    <property type="entry name" value="MFS general substrate transporter"/>
    <property type="match status" value="1"/>
</dbReference>
<feature type="transmembrane region" description="Helical" evidence="5">
    <location>
        <begin position="227"/>
        <end position="249"/>
    </location>
</feature>
<dbReference type="EMBL" id="BSET01000001">
    <property type="protein sequence ID" value="GLK00398.1"/>
    <property type="molecule type" value="Genomic_DNA"/>
</dbReference>
<dbReference type="InterPro" id="IPR020846">
    <property type="entry name" value="MFS_dom"/>
</dbReference>
<dbReference type="RefSeq" id="WP_204938122.1">
    <property type="nucleotide sequence ID" value="NZ_BAAAUM010000001.1"/>
</dbReference>
<evidence type="ECO:0000259" key="6">
    <source>
        <dbReference type="PROSITE" id="PS50850"/>
    </source>
</evidence>
<gene>
    <name evidence="7" type="ORF">GCM10017596_01130</name>
</gene>
<evidence type="ECO:0000256" key="1">
    <source>
        <dbReference type="ARBA" id="ARBA00004651"/>
    </source>
</evidence>
<feature type="transmembrane region" description="Helical" evidence="5">
    <location>
        <begin position="177"/>
        <end position="196"/>
    </location>
</feature>
<dbReference type="Proteomes" id="UP001142325">
    <property type="component" value="Unassembled WGS sequence"/>
</dbReference>